<reference evidence="2 4" key="1">
    <citation type="submission" date="2015-03" db="EMBL/GenBank/DDBJ databases">
        <authorList>
            <person name="Hassan Y.I."/>
            <person name="Lepp D."/>
            <person name="Zhou T."/>
        </authorList>
    </citation>
    <scope>NUCLEOTIDE SEQUENCE [LARGE SCALE GENOMIC DNA]</scope>
    <source>
        <strain evidence="2 4">DSM 17137</strain>
    </source>
</reference>
<proteinExistence type="predicted"/>
<dbReference type="STRING" id="1121477.SAMN02745223_04046"/>
<dbReference type="InterPro" id="IPR000182">
    <property type="entry name" value="GNAT_dom"/>
</dbReference>
<feature type="domain" description="N-acetyltransferase" evidence="1">
    <location>
        <begin position="29"/>
        <end position="175"/>
    </location>
</feature>
<dbReference type="GO" id="GO:0016747">
    <property type="term" value="F:acyltransferase activity, transferring groups other than amino-acyl groups"/>
    <property type="evidence" value="ECO:0007669"/>
    <property type="project" value="InterPro"/>
</dbReference>
<keyword evidence="4" id="KW-1185">Reference proteome</keyword>
<dbReference type="PATRIC" id="fig|1121477.3.peg.2322"/>
<evidence type="ECO:0000313" key="3">
    <source>
        <dbReference type="EMBL" id="SHF97716.1"/>
    </source>
</evidence>
<gene>
    <name evidence="3" type="ORF">SAMN02745223_04046</name>
    <name evidence="2" type="ORF">VW29_06155</name>
</gene>
<dbReference type="Gene3D" id="3.40.630.30">
    <property type="match status" value="1"/>
</dbReference>
<name>A0A0F5LTT8_9HYPH</name>
<dbReference type="SUPFAM" id="SSF55729">
    <property type="entry name" value="Acyl-CoA N-acyltransferases (Nat)"/>
    <property type="match status" value="1"/>
</dbReference>
<evidence type="ECO:0000313" key="4">
    <source>
        <dbReference type="Proteomes" id="UP000033608"/>
    </source>
</evidence>
<dbReference type="PROSITE" id="PS51186">
    <property type="entry name" value="GNAT"/>
    <property type="match status" value="1"/>
</dbReference>
<evidence type="ECO:0000313" key="2">
    <source>
        <dbReference type="EMBL" id="KKB85701.1"/>
    </source>
</evidence>
<dbReference type="EMBL" id="FQVC01000020">
    <property type="protein sequence ID" value="SHF97716.1"/>
    <property type="molecule type" value="Genomic_DNA"/>
</dbReference>
<dbReference type="PANTHER" id="PTHR43792">
    <property type="entry name" value="GNAT FAMILY, PUTATIVE (AFU_ORTHOLOGUE AFUA_3G00765)-RELATED-RELATED"/>
    <property type="match status" value="1"/>
</dbReference>
<dbReference type="OrthoDB" id="9804153at2"/>
<reference evidence="3 5" key="2">
    <citation type="submission" date="2016-11" db="EMBL/GenBank/DDBJ databases">
        <authorList>
            <person name="Jaros S."/>
            <person name="Januszkiewicz K."/>
            <person name="Wedrychowicz H."/>
        </authorList>
    </citation>
    <scope>NUCLEOTIDE SEQUENCE [LARGE SCALE GENOMIC DNA]</scope>
    <source>
        <strain evidence="3 5">DSM 17137</strain>
    </source>
</reference>
<organism evidence="2 4">
    <name type="scientific">Devosia limi DSM 17137</name>
    <dbReference type="NCBI Taxonomy" id="1121477"/>
    <lineage>
        <taxon>Bacteria</taxon>
        <taxon>Pseudomonadati</taxon>
        <taxon>Pseudomonadota</taxon>
        <taxon>Alphaproteobacteria</taxon>
        <taxon>Hyphomicrobiales</taxon>
        <taxon>Devosiaceae</taxon>
        <taxon>Devosia</taxon>
    </lineage>
</organism>
<dbReference type="InterPro" id="IPR051531">
    <property type="entry name" value="N-acetyltransferase"/>
</dbReference>
<dbReference type="InterPro" id="IPR016181">
    <property type="entry name" value="Acyl_CoA_acyltransferase"/>
</dbReference>
<dbReference type="EMBL" id="LAJF01000052">
    <property type="protein sequence ID" value="KKB85701.1"/>
    <property type="molecule type" value="Genomic_DNA"/>
</dbReference>
<evidence type="ECO:0000259" key="1">
    <source>
        <dbReference type="PROSITE" id="PS51186"/>
    </source>
</evidence>
<dbReference type="AlphaFoldDB" id="A0A0F5LTT8"/>
<dbReference type="RefSeq" id="WP_046134437.1">
    <property type="nucleotide sequence ID" value="NZ_FQVC01000020.1"/>
</dbReference>
<dbReference type="Proteomes" id="UP000184533">
    <property type="component" value="Unassembled WGS sequence"/>
</dbReference>
<keyword evidence="3" id="KW-0808">Transferase</keyword>
<sequence>MASLRDALPATIRTARLVLATPTLDHVPQLARLANNRRIYDALSRLPNPYGEADARFFVHTIARGSEEWAYSILLDGSFIGSIGLHLLPDQLPALGYWLGEPFWGHGYATEAATALVAATRSTGLTPALCARALLSNAASRNVLAKVGFIETGEAIDEHGTQAGRRVATMRMDFER</sequence>
<protein>
    <submittedName>
        <fullName evidence="3">Protein N-acetyltransferase, RimJ/RimL family</fullName>
    </submittedName>
</protein>
<dbReference type="Pfam" id="PF13302">
    <property type="entry name" value="Acetyltransf_3"/>
    <property type="match status" value="1"/>
</dbReference>
<dbReference type="Proteomes" id="UP000033608">
    <property type="component" value="Unassembled WGS sequence"/>
</dbReference>
<evidence type="ECO:0000313" key="5">
    <source>
        <dbReference type="Proteomes" id="UP000184533"/>
    </source>
</evidence>
<accession>A0A0F5LTT8</accession>